<gene>
    <name evidence="1" type="ORF">P3W85_19745</name>
</gene>
<dbReference type="PANTHER" id="PTHR42877:SF4">
    <property type="entry name" value="FAD_NAD(P)-BINDING DOMAIN-CONTAINING PROTEIN-RELATED"/>
    <property type="match status" value="1"/>
</dbReference>
<sequence>MNPAPLASGPNPVVIIGAGVAGMCMGIRLKQAGIDTFVILEKADTVGGTWRDNTYPGCGCDIPSHLYSFSFAPKPDWSSAYSPQAEIHRYLQHCAERFGLLGHIRFGTEVTEARYDEAACLWQVGTSDGDTIGARILVSGTGQLNRPLAPRIEGLAGFAGAAFHSARWRHDVDLGGKAVAVIGNGASALQFIPRIAPQAARLTVFQRSANWVLPRNGEAYTPAQQARFERHPWTARLHRWHLYLQRELRFGRMQRDSGRNRELETLARRYLAHGIPDPALRAKLTPDYPIGCKRILISDDFYQALSRPNVHVETAAIARVETDAVVTADGARHPAEAIVFATGFDARSFLAPVRIVGRHGRTLAEQWQDDPEAYLGMTAPGFPNLFVLYGPNTNLGHNSIIFMLECQARYVLQCIEACRSARFASMEVRPDVVTRFNHALQAAIGKTAWAGSCSSWYKSASGKVVNNWSGHATAYWWKTRKPDWRDFVLRHAGEGEGNGAAPASS</sequence>
<name>A0ABT6ARC0_9BURK</name>
<dbReference type="PANTHER" id="PTHR42877">
    <property type="entry name" value="L-ORNITHINE N(5)-MONOOXYGENASE-RELATED"/>
    <property type="match status" value="1"/>
</dbReference>
<accession>A0ABT6ARC0</accession>
<dbReference type="RefSeq" id="WP_276266047.1">
    <property type="nucleotide sequence ID" value="NZ_JARJLM010000332.1"/>
</dbReference>
<proteinExistence type="predicted"/>
<dbReference type="InterPro" id="IPR051209">
    <property type="entry name" value="FAD-bind_Monooxygenase_sf"/>
</dbReference>
<protein>
    <submittedName>
        <fullName evidence="1">NAD(P)/FAD-dependent oxidoreductase</fullName>
    </submittedName>
</protein>
<evidence type="ECO:0000313" key="2">
    <source>
        <dbReference type="Proteomes" id="UP001216674"/>
    </source>
</evidence>
<evidence type="ECO:0000313" key="1">
    <source>
        <dbReference type="EMBL" id="MDF3835178.1"/>
    </source>
</evidence>
<dbReference type="InterPro" id="IPR036188">
    <property type="entry name" value="FAD/NAD-bd_sf"/>
</dbReference>
<dbReference type="SUPFAM" id="SSF51905">
    <property type="entry name" value="FAD/NAD(P)-binding domain"/>
    <property type="match status" value="2"/>
</dbReference>
<dbReference type="Proteomes" id="UP001216674">
    <property type="component" value="Unassembled WGS sequence"/>
</dbReference>
<organism evidence="1 2">
    <name type="scientific">Cupriavidus basilensis</name>
    <dbReference type="NCBI Taxonomy" id="68895"/>
    <lineage>
        <taxon>Bacteria</taxon>
        <taxon>Pseudomonadati</taxon>
        <taxon>Pseudomonadota</taxon>
        <taxon>Betaproteobacteria</taxon>
        <taxon>Burkholderiales</taxon>
        <taxon>Burkholderiaceae</taxon>
        <taxon>Cupriavidus</taxon>
    </lineage>
</organism>
<comment type="caution">
    <text evidence="1">The sequence shown here is derived from an EMBL/GenBank/DDBJ whole genome shotgun (WGS) entry which is preliminary data.</text>
</comment>
<dbReference type="Gene3D" id="3.50.50.60">
    <property type="entry name" value="FAD/NAD(P)-binding domain"/>
    <property type="match status" value="2"/>
</dbReference>
<reference evidence="1 2" key="1">
    <citation type="submission" date="2023-03" db="EMBL/GenBank/DDBJ databases">
        <title>Draft assemblies of triclosan tolerant bacteria isolated from returned activated sludge.</title>
        <authorList>
            <person name="Van Hamelsveld S."/>
        </authorList>
    </citation>
    <scope>NUCLEOTIDE SEQUENCE [LARGE SCALE GENOMIC DNA]</scope>
    <source>
        <strain evidence="1 2">GW210010_S58</strain>
    </source>
</reference>
<keyword evidence="2" id="KW-1185">Reference proteome</keyword>
<dbReference type="EMBL" id="JARJLM010000332">
    <property type="protein sequence ID" value="MDF3835178.1"/>
    <property type="molecule type" value="Genomic_DNA"/>
</dbReference>
<dbReference type="Pfam" id="PF13738">
    <property type="entry name" value="Pyr_redox_3"/>
    <property type="match status" value="1"/>
</dbReference>